<dbReference type="AlphaFoldDB" id="A0A1I2IAT8"/>
<dbReference type="GO" id="GO:0030170">
    <property type="term" value="F:pyridoxal phosphate binding"/>
    <property type="evidence" value="ECO:0007669"/>
    <property type="project" value="InterPro"/>
</dbReference>
<keyword evidence="2 3" id="KW-0663">Pyridoxal phosphate</keyword>
<reference evidence="5 6" key="1">
    <citation type="submission" date="2016-10" db="EMBL/GenBank/DDBJ databases">
        <authorList>
            <person name="de Groot N.N."/>
        </authorList>
    </citation>
    <scope>NUCLEOTIDE SEQUENCE [LARGE SCALE GENOMIC DNA]</scope>
    <source>
        <strain evidence="5 6">CGMCC 1.9156</strain>
    </source>
</reference>
<dbReference type="GO" id="GO:0005737">
    <property type="term" value="C:cytoplasm"/>
    <property type="evidence" value="ECO:0007669"/>
    <property type="project" value="TreeGrafter"/>
</dbReference>
<dbReference type="InterPro" id="IPR015422">
    <property type="entry name" value="PyrdxlP-dep_Trfase_small"/>
</dbReference>
<dbReference type="RefSeq" id="WP_093920096.1">
    <property type="nucleotide sequence ID" value="NZ_FONW01000005.1"/>
</dbReference>
<dbReference type="GO" id="GO:0016846">
    <property type="term" value="F:carbon-sulfur lyase activity"/>
    <property type="evidence" value="ECO:0007669"/>
    <property type="project" value="TreeGrafter"/>
</dbReference>
<keyword evidence="5" id="KW-0456">Lyase</keyword>
<dbReference type="InterPro" id="IPR000277">
    <property type="entry name" value="Cys/Met-Metab_PyrdxlP-dep_enz"/>
</dbReference>
<dbReference type="PANTHER" id="PTHR11808:SF80">
    <property type="entry name" value="CYSTATHIONINE GAMMA-LYASE"/>
    <property type="match status" value="1"/>
</dbReference>
<proteinExistence type="inferred from homology"/>
<dbReference type="Proteomes" id="UP000198964">
    <property type="component" value="Unassembled WGS sequence"/>
</dbReference>
<evidence type="ECO:0000256" key="1">
    <source>
        <dbReference type="ARBA" id="ARBA00001933"/>
    </source>
</evidence>
<evidence type="ECO:0000256" key="2">
    <source>
        <dbReference type="ARBA" id="ARBA00022898"/>
    </source>
</evidence>
<dbReference type="PANTHER" id="PTHR11808">
    <property type="entry name" value="TRANS-SULFURATION ENZYME FAMILY MEMBER"/>
    <property type="match status" value="1"/>
</dbReference>
<dbReference type="Gene3D" id="3.40.640.10">
    <property type="entry name" value="Type I PLP-dependent aspartate aminotransferase-like (Major domain)"/>
    <property type="match status" value="1"/>
</dbReference>
<dbReference type="FunFam" id="3.40.640.10:FF:000046">
    <property type="entry name" value="Cystathionine gamma-lyase"/>
    <property type="match status" value="1"/>
</dbReference>
<comment type="similarity">
    <text evidence="4">Belongs to the trans-sulfuration enzymes family.</text>
</comment>
<dbReference type="PIRSF" id="PIRSF001434">
    <property type="entry name" value="CGS"/>
    <property type="match status" value="1"/>
</dbReference>
<dbReference type="Pfam" id="PF01053">
    <property type="entry name" value="Cys_Met_Meta_PP"/>
    <property type="match status" value="1"/>
</dbReference>
<feature type="modified residue" description="N6-(pyridoxal phosphate)lysine" evidence="3">
    <location>
        <position position="205"/>
    </location>
</feature>
<dbReference type="InterPro" id="IPR015424">
    <property type="entry name" value="PyrdxlP-dep_Trfase"/>
</dbReference>
<evidence type="ECO:0000256" key="4">
    <source>
        <dbReference type="RuleBase" id="RU362118"/>
    </source>
</evidence>
<evidence type="ECO:0000256" key="3">
    <source>
        <dbReference type="PIRSR" id="PIRSR001434-2"/>
    </source>
</evidence>
<keyword evidence="6" id="KW-1185">Reference proteome</keyword>
<gene>
    <name evidence="5" type="ORF">SAMN05216283_105189</name>
</gene>
<comment type="cofactor">
    <cofactor evidence="1 4">
        <name>pyridoxal 5'-phosphate</name>
        <dbReference type="ChEBI" id="CHEBI:597326"/>
    </cofactor>
</comment>
<dbReference type="STRING" id="655355.SAMN05216283_105189"/>
<evidence type="ECO:0000313" key="5">
    <source>
        <dbReference type="EMBL" id="SFF38740.1"/>
    </source>
</evidence>
<protein>
    <submittedName>
        <fullName evidence="5">Methionine-gamma-lyase</fullName>
    </submittedName>
</protein>
<evidence type="ECO:0000313" key="6">
    <source>
        <dbReference type="Proteomes" id="UP000198964"/>
    </source>
</evidence>
<dbReference type="EMBL" id="FONW01000005">
    <property type="protein sequence ID" value="SFF38740.1"/>
    <property type="molecule type" value="Genomic_DNA"/>
</dbReference>
<name>A0A1I2IAT8_9BACT</name>
<dbReference type="GO" id="GO:0019346">
    <property type="term" value="P:transsulfuration"/>
    <property type="evidence" value="ECO:0007669"/>
    <property type="project" value="InterPro"/>
</dbReference>
<organism evidence="5 6">
    <name type="scientific">Sunxiuqinia elliptica</name>
    <dbReference type="NCBI Taxonomy" id="655355"/>
    <lineage>
        <taxon>Bacteria</taxon>
        <taxon>Pseudomonadati</taxon>
        <taxon>Bacteroidota</taxon>
        <taxon>Bacteroidia</taxon>
        <taxon>Marinilabiliales</taxon>
        <taxon>Prolixibacteraceae</taxon>
        <taxon>Sunxiuqinia</taxon>
    </lineage>
</organism>
<dbReference type="InterPro" id="IPR015421">
    <property type="entry name" value="PyrdxlP-dep_Trfase_major"/>
</dbReference>
<accession>A0A1I2IAT8</accession>
<sequence>MATFDPASRIQKLRQFGEFGGVNPSITDSSTYSFMHGEDMFETFLGHQEGCFLYSRHWNPSNKYLADALAAMEDTESAWVTSSGMAAITCALLQLCNTGDHIVTSVTTYGGTFAFLKNYLKKFQIEVTFVNISNLQSVEDAIQPNTKVIYTESVTNPLLQVSNIPKLATIAKRNKVKLMVDNTFTPMIISPARLGADIVVYSMTKFINGKNDCVAGAICGTQQFIDDLSNVNDGTAMLLGPVLDPLRSSSILKNLHTLHIRMKQHSRNAFWLAHQLDKIGVKVNYPGLPSHPQHMLHKNLMNPDFGYGGMLSIDFETVEKANTIMQKMQEADVGYLAVSLGYFKTLFSCSGTSTSSEVPEDVQQEMGLSHGLVRFSVGLDNDISDTFQAIQQICEAEGLLKK</sequence>
<dbReference type="Gene3D" id="3.90.1150.10">
    <property type="entry name" value="Aspartate Aminotransferase, domain 1"/>
    <property type="match status" value="1"/>
</dbReference>
<dbReference type="SUPFAM" id="SSF53383">
    <property type="entry name" value="PLP-dependent transferases"/>
    <property type="match status" value="1"/>
</dbReference>